<proteinExistence type="predicted"/>
<evidence type="ECO:0000313" key="3">
    <source>
        <dbReference type="Proteomes" id="UP000092993"/>
    </source>
</evidence>
<protein>
    <submittedName>
        <fullName evidence="2">Uncharacterized protein</fullName>
    </submittedName>
</protein>
<dbReference type="Proteomes" id="UP000092993">
    <property type="component" value="Unassembled WGS sequence"/>
</dbReference>
<reference evidence="2 3" key="1">
    <citation type="submission" date="2016-03" db="EMBL/GenBank/DDBJ databases">
        <title>Whole genome sequencing of Grifola frondosa 9006-11.</title>
        <authorList>
            <person name="Min B."/>
            <person name="Park H."/>
            <person name="Kim J.-G."/>
            <person name="Cho H."/>
            <person name="Oh Y.-L."/>
            <person name="Kong W.-S."/>
            <person name="Choi I.-G."/>
        </authorList>
    </citation>
    <scope>NUCLEOTIDE SEQUENCE [LARGE SCALE GENOMIC DNA]</scope>
    <source>
        <strain evidence="2 3">9006-11</strain>
    </source>
</reference>
<feature type="region of interest" description="Disordered" evidence="1">
    <location>
        <begin position="1"/>
        <end position="21"/>
    </location>
</feature>
<dbReference type="EMBL" id="LUGG01000015">
    <property type="protein sequence ID" value="OBZ69467.1"/>
    <property type="molecule type" value="Genomic_DNA"/>
</dbReference>
<evidence type="ECO:0000313" key="2">
    <source>
        <dbReference type="EMBL" id="OBZ69467.1"/>
    </source>
</evidence>
<name>A0A1C7LZ82_GRIFR</name>
<accession>A0A1C7LZ82</accession>
<sequence length="115" mass="12608">MKRPPHTNVQRGDSHLRKRRLDSHPIITSIVVSPATLTVNVAVERRHPTGVVQHIPSGTESAADDACTSNSWSVSISVSISPPISYMREQMPAGHTTHLKLTQFGRLSQHGQTAR</sequence>
<gene>
    <name evidence="2" type="ORF">A0H81_10437</name>
</gene>
<evidence type="ECO:0000256" key="1">
    <source>
        <dbReference type="SAM" id="MobiDB-lite"/>
    </source>
</evidence>
<comment type="caution">
    <text evidence="2">The sequence shown here is derived from an EMBL/GenBank/DDBJ whole genome shotgun (WGS) entry which is preliminary data.</text>
</comment>
<organism evidence="2 3">
    <name type="scientific">Grifola frondosa</name>
    <name type="common">Maitake</name>
    <name type="synonym">Polyporus frondosus</name>
    <dbReference type="NCBI Taxonomy" id="5627"/>
    <lineage>
        <taxon>Eukaryota</taxon>
        <taxon>Fungi</taxon>
        <taxon>Dikarya</taxon>
        <taxon>Basidiomycota</taxon>
        <taxon>Agaricomycotina</taxon>
        <taxon>Agaricomycetes</taxon>
        <taxon>Polyporales</taxon>
        <taxon>Grifolaceae</taxon>
        <taxon>Grifola</taxon>
    </lineage>
</organism>
<keyword evidence="3" id="KW-1185">Reference proteome</keyword>
<dbReference type="AlphaFoldDB" id="A0A1C7LZ82"/>